<dbReference type="AlphaFoldDB" id="A0A9N8VU17"/>
<feature type="region of interest" description="Disordered" evidence="1">
    <location>
        <begin position="172"/>
        <end position="198"/>
    </location>
</feature>
<evidence type="ECO:0000256" key="3">
    <source>
        <dbReference type="SAM" id="SignalP"/>
    </source>
</evidence>
<organism evidence="4 5">
    <name type="scientific">Funneliformis mosseae</name>
    <name type="common">Endomycorrhizal fungus</name>
    <name type="synonym">Glomus mosseae</name>
    <dbReference type="NCBI Taxonomy" id="27381"/>
    <lineage>
        <taxon>Eukaryota</taxon>
        <taxon>Fungi</taxon>
        <taxon>Fungi incertae sedis</taxon>
        <taxon>Mucoromycota</taxon>
        <taxon>Glomeromycotina</taxon>
        <taxon>Glomeromycetes</taxon>
        <taxon>Glomerales</taxon>
        <taxon>Glomeraceae</taxon>
        <taxon>Funneliformis</taxon>
    </lineage>
</organism>
<protein>
    <submittedName>
        <fullName evidence="4">11241_t:CDS:1</fullName>
    </submittedName>
</protein>
<proteinExistence type="predicted"/>
<feature type="chain" id="PRO_5040305901" evidence="3">
    <location>
        <begin position="27"/>
        <end position="235"/>
    </location>
</feature>
<evidence type="ECO:0000313" key="5">
    <source>
        <dbReference type="Proteomes" id="UP000789375"/>
    </source>
</evidence>
<evidence type="ECO:0000313" key="4">
    <source>
        <dbReference type="EMBL" id="CAG8459932.1"/>
    </source>
</evidence>
<reference evidence="4" key="1">
    <citation type="submission" date="2021-06" db="EMBL/GenBank/DDBJ databases">
        <authorList>
            <person name="Kallberg Y."/>
            <person name="Tangrot J."/>
            <person name="Rosling A."/>
        </authorList>
    </citation>
    <scope>NUCLEOTIDE SEQUENCE</scope>
    <source>
        <strain evidence="4">87-6 pot B 2015</strain>
    </source>
</reference>
<comment type="caution">
    <text evidence="4">The sequence shown here is derived from an EMBL/GenBank/DDBJ whole genome shotgun (WGS) entry which is preliminary data.</text>
</comment>
<dbReference type="EMBL" id="CAJVPP010000241">
    <property type="protein sequence ID" value="CAG8459932.1"/>
    <property type="molecule type" value="Genomic_DNA"/>
</dbReference>
<keyword evidence="2" id="KW-0472">Membrane</keyword>
<keyword evidence="2" id="KW-1133">Transmembrane helix</keyword>
<evidence type="ECO:0000256" key="1">
    <source>
        <dbReference type="SAM" id="MobiDB-lite"/>
    </source>
</evidence>
<keyword evidence="2" id="KW-0812">Transmembrane</keyword>
<gene>
    <name evidence="4" type="ORF">FMOSSE_LOCUS1985</name>
</gene>
<feature type="compositionally biased region" description="Pro residues" evidence="1">
    <location>
        <begin position="172"/>
        <end position="182"/>
    </location>
</feature>
<evidence type="ECO:0000256" key="2">
    <source>
        <dbReference type="SAM" id="Phobius"/>
    </source>
</evidence>
<name>A0A9N8VU17_FUNMO</name>
<keyword evidence="3" id="KW-0732">Signal</keyword>
<feature type="transmembrane region" description="Helical" evidence="2">
    <location>
        <begin position="210"/>
        <end position="234"/>
    </location>
</feature>
<dbReference type="Proteomes" id="UP000789375">
    <property type="component" value="Unassembled WGS sequence"/>
</dbReference>
<feature type="signal peptide" evidence="3">
    <location>
        <begin position="1"/>
        <end position="26"/>
    </location>
</feature>
<keyword evidence="5" id="KW-1185">Reference proteome</keyword>
<accession>A0A9N8VU17</accession>
<feature type="compositionally biased region" description="Pro residues" evidence="1">
    <location>
        <begin position="189"/>
        <end position="198"/>
    </location>
</feature>
<sequence>MKNNIKVIICVINFFLILQGIPTIRAQDDVYRGIGVLASTQTWYTCSKQLTNYISYEMKVVETDQEKSSNFGTYAQGPTPPPIQQGILGLLTYVTNYTGIQKSIDPNGITSIYWPELSCFEFPALECKREKIPPFASSLIVCIGITNPQNVEKKFTLSISFVEGKQSPPLYIPPTPPIPSPSPGSTKSKPPPPNDIPTNPPFFYATNNGLSIILSNINVIGLSSTIIMTTIFIIL</sequence>